<dbReference type="Proteomes" id="UP000015381">
    <property type="component" value="Chromosome I"/>
</dbReference>
<keyword evidence="1" id="KW-0472">Membrane</keyword>
<protein>
    <submittedName>
        <fullName evidence="3">PKD domain containing protein</fullName>
    </submittedName>
</protein>
<dbReference type="Proteomes" id="UP000003861">
    <property type="component" value="Unassembled WGS sequence"/>
</dbReference>
<accession>S6CUR4</accession>
<organism evidence="2 5">
    <name type="scientific">Halorhabdus tiamatea SARL4B</name>
    <dbReference type="NCBI Taxonomy" id="1033806"/>
    <lineage>
        <taxon>Archaea</taxon>
        <taxon>Methanobacteriati</taxon>
        <taxon>Methanobacteriota</taxon>
        <taxon>Stenosarchaea group</taxon>
        <taxon>Halobacteria</taxon>
        <taxon>Halobacteriales</taxon>
        <taxon>Haloarculaceae</taxon>
        <taxon>Halorhabdus</taxon>
    </lineage>
</organism>
<evidence type="ECO:0000313" key="2">
    <source>
        <dbReference type="EMBL" id="CCQ34619.1"/>
    </source>
</evidence>
<dbReference type="HOGENOM" id="CLU_025850_0_0_2"/>
<gene>
    <name evidence="3" type="ORF">HLRTI_001674</name>
    <name evidence="2" type="ORF">HTIA_2512</name>
</gene>
<dbReference type="AlphaFoldDB" id="S6CUR4"/>
<name>S6CUR4_9EURY</name>
<dbReference type="eggNOG" id="arCOG02916">
    <property type="taxonomic scope" value="Archaea"/>
</dbReference>
<reference evidence="2 5" key="3">
    <citation type="journal article" date="2014" name="Environ. Microbiol.">
        <title>Halorhabdus tiamatea: proteogenomics and glycosidase activity measurements identify the first cultivated euryarchaeon from a deep-sea anoxic brine lake as potential polysaccharide degrader.</title>
        <authorList>
            <person name="Werner J."/>
            <person name="Ferrer M."/>
            <person name="Michel G."/>
            <person name="Mann A.J."/>
            <person name="Huang S."/>
            <person name="Juarez S."/>
            <person name="Ciordia S."/>
            <person name="Albar J.P."/>
            <person name="Alcaide M."/>
            <person name="La Cono V."/>
            <person name="Yakimov M.M."/>
            <person name="Antunes A."/>
            <person name="Taborda M."/>
            <person name="Da Costa M.S."/>
            <person name="Amann R.I."/>
            <person name="Gloeckner F.O."/>
            <person name="Golyshina O.V."/>
            <person name="Golyshin P.N."/>
            <person name="Teeling H."/>
        </authorList>
    </citation>
    <scope>NUCLEOTIDE SEQUENCE [LARGE SCALE GENOMIC DNA]</scope>
    <source>
        <strain evidence="5">SARL4B</strain>
        <strain evidence="2">Type strain: SARL4B</strain>
    </source>
</reference>
<reference evidence="3 4" key="2">
    <citation type="journal article" date="2013" name="PLoS ONE">
        <title>INDIGO - INtegrated Data Warehouse of MIcrobial GenOmes with Examples from the Red Sea Extremophiles.</title>
        <authorList>
            <person name="Alam I."/>
            <person name="Antunes A."/>
            <person name="Kamau A.A."/>
            <person name="Ba Alawi W."/>
            <person name="Kalkatawi M."/>
            <person name="Stingl U."/>
            <person name="Bajic V.B."/>
        </authorList>
    </citation>
    <scope>NUCLEOTIDE SEQUENCE [LARGE SCALE GENOMIC DNA]</scope>
    <source>
        <strain evidence="3 4">SARL4B</strain>
    </source>
</reference>
<feature type="transmembrane region" description="Helical" evidence="1">
    <location>
        <begin position="12"/>
        <end position="33"/>
    </location>
</feature>
<dbReference type="KEGG" id="hti:HTIA_2512"/>
<dbReference type="SUPFAM" id="SSF49373">
    <property type="entry name" value="Invasin/intimin cell-adhesion fragments"/>
    <property type="match status" value="1"/>
</dbReference>
<keyword evidence="1" id="KW-1133">Transmembrane helix</keyword>
<dbReference type="EMBL" id="HF571520">
    <property type="protein sequence ID" value="CCQ34619.1"/>
    <property type="molecule type" value="Genomic_DNA"/>
</dbReference>
<evidence type="ECO:0000313" key="4">
    <source>
        <dbReference type="Proteomes" id="UP000003861"/>
    </source>
</evidence>
<proteinExistence type="predicted"/>
<dbReference type="InterPro" id="IPR008964">
    <property type="entry name" value="Invasin/intimin_cell_adhesion"/>
</dbReference>
<dbReference type="InterPro" id="IPR013783">
    <property type="entry name" value="Ig-like_fold"/>
</dbReference>
<dbReference type="Gene3D" id="2.60.40.10">
    <property type="entry name" value="Immunoglobulins"/>
    <property type="match status" value="1"/>
</dbReference>
<keyword evidence="5" id="KW-1185">Reference proteome</keyword>
<keyword evidence="1" id="KW-0812">Transmembrane</keyword>
<reference evidence="3 4" key="1">
    <citation type="journal article" date="2011" name="J. Bacteriol.">
        <title>Genome sequence of Halorhabdus tiamatea, the first archaeon isolated from a deep-sea anoxic brine lake.</title>
        <authorList>
            <person name="Antunes A."/>
            <person name="Alam I."/>
            <person name="Bajic V.B."/>
            <person name="Stingl U."/>
        </authorList>
    </citation>
    <scope>NUCLEOTIDE SEQUENCE [LARGE SCALE GENOMIC DNA]</scope>
    <source>
        <strain evidence="3 4">SARL4B</strain>
    </source>
</reference>
<dbReference type="EMBL" id="AFNT02000017">
    <property type="protein sequence ID" value="ERJ06329.1"/>
    <property type="molecule type" value="Genomic_DNA"/>
</dbReference>
<evidence type="ECO:0000313" key="5">
    <source>
        <dbReference type="Proteomes" id="UP000015381"/>
    </source>
</evidence>
<evidence type="ECO:0000256" key="1">
    <source>
        <dbReference type="SAM" id="Phobius"/>
    </source>
</evidence>
<evidence type="ECO:0000313" key="3">
    <source>
        <dbReference type="EMBL" id="ERJ06329.1"/>
    </source>
</evidence>
<dbReference type="STRING" id="1033806.HTIA_2512"/>
<sequence>MEFRADERAQAIQIGAVLLFAVLVIAFSLYQAFVVPNQNEQIEMDHSVEVQQQLQDLRNAIVSMPGRTSGTGTTISLGTSYPARIIALNPAPPSGRLSTDGTADPRVNLTITNATAVGETGDVWNGSTRSYNTGGIVYEPNYNRYRDPPTTIYENSLLYNSFDNADLTLAGQSLLSGNRISLVTLNGSLSRSSSASTTVDTRPITSSDRTVLVAGNATSPITLNLTTRLSASRWTTLLEDEASVDTVTPAPNADAVPGPFTRVQVTLDPGQYRLQMAKVGVGTGATQESASYLTDVSLSDETITWGENATVVLEVRDAYNNPQSGITVNGSANQGSIHPSLMTSDSDGRVAFTYNSTGANGSTDLNFSLDATGSGFDASTPENGSVTVEVTSPLQSGGGGGGPFDLEWTDPGTADYTYEFNLTESPNANERTFTVQTLLENELANIRDLEVDFVVDDPDVDISPSDTFTDEGGEATVDFSADRNKTVKLWAIGGGGSDLVNVTIINTTSEGFAGDTTPPSIMNWTGVGAYDRGDTNQNSADVAEFDVGVSDDASLDRLELTVTDGGNTIGQDTVNLSGSSDQINAYEISLNPAPNLSGNNQIEVTITAVDASGNSMTCTGIIDTINSNITKGDGDFQCS</sequence>